<evidence type="ECO:0000313" key="7">
    <source>
        <dbReference type="Proteomes" id="UP000472264"/>
    </source>
</evidence>
<keyword evidence="3 4" id="KW-0496">Mitochondrion</keyword>
<dbReference type="InterPro" id="IPR007972">
    <property type="entry name" value="Mtfr1"/>
</dbReference>
<dbReference type="GO" id="GO:0009060">
    <property type="term" value="P:aerobic respiration"/>
    <property type="evidence" value="ECO:0007669"/>
    <property type="project" value="UniProtKB-UniRule"/>
</dbReference>
<evidence type="ECO:0000313" key="6">
    <source>
        <dbReference type="Ensembl" id="ENSENLP00000027944.1"/>
    </source>
</evidence>
<evidence type="ECO:0000256" key="1">
    <source>
        <dbReference type="ARBA" id="ARBA00004173"/>
    </source>
</evidence>
<evidence type="ECO:0000256" key="5">
    <source>
        <dbReference type="SAM" id="MobiDB-lite"/>
    </source>
</evidence>
<feature type="region of interest" description="Disordered" evidence="5">
    <location>
        <begin position="233"/>
        <end position="255"/>
    </location>
</feature>
<proteinExistence type="inferred from homology"/>
<reference evidence="6" key="3">
    <citation type="submission" date="2025-09" db="UniProtKB">
        <authorList>
            <consortium name="Ensembl"/>
        </authorList>
    </citation>
    <scope>IDENTIFICATION</scope>
</reference>
<dbReference type="GO" id="GO:0000266">
    <property type="term" value="P:mitochondrial fission"/>
    <property type="evidence" value="ECO:0007669"/>
    <property type="project" value="UniProtKB-UniRule"/>
</dbReference>
<dbReference type="PANTHER" id="PTHR14215:SF2">
    <property type="entry name" value="MITOCHONDRIAL FISSION REGULATOR 2"/>
    <property type="match status" value="1"/>
</dbReference>
<evidence type="ECO:0000256" key="3">
    <source>
        <dbReference type="ARBA" id="ARBA00023128"/>
    </source>
</evidence>
<sequence length="354" mass="38745">MSLVDDILDVLRMVLEYFGVAPDMLVPVWDSQLCGQYRSIVRMIGSNLPLTPTPRVHFQIPLLTYRPHGYVDITVDTPAIPSFADILWVFDDEGESFAKTRNHLPPKKQSKVHQDVVRYPSLASNKALRGGRPTRQKTDPDALKKITALESELLKLRAQIAMIVTTSPASGLTECQNTPGTPMMSPQPPPALTSTPCSAAPPPPPPPPPPPLPPCPGSSTKTLSAIELIAQRRKKEKDFDNGQLKSQDSGSVNKGMPSMLEVLKDLNQVKLRSVERSPGGTPVMKRRSRGGAALLNDPAALIAEALKRKFAHHRHNNSSDKENSVDLSPFGSPETPKAAHHTRRSQGRLHLLSH</sequence>
<dbReference type="Ensembl" id="ENSENLT00000028786.1">
    <property type="protein sequence ID" value="ENSENLP00000027944.1"/>
    <property type="gene ID" value="ENSENLG00000012495.1"/>
</dbReference>
<name>A0A665V8B8_ECHNA</name>
<dbReference type="InParanoid" id="A0A665V8B8"/>
<reference evidence="6" key="1">
    <citation type="submission" date="2021-04" db="EMBL/GenBank/DDBJ databases">
        <authorList>
            <consortium name="Wellcome Sanger Institute Data Sharing"/>
        </authorList>
    </citation>
    <scope>NUCLEOTIDE SEQUENCE [LARGE SCALE GENOMIC DNA]</scope>
</reference>
<keyword evidence="7" id="KW-1185">Reference proteome</keyword>
<dbReference type="OrthoDB" id="2133332at2759"/>
<organism evidence="6 7">
    <name type="scientific">Echeneis naucrates</name>
    <name type="common">Live sharksucker</name>
    <dbReference type="NCBI Taxonomy" id="173247"/>
    <lineage>
        <taxon>Eukaryota</taxon>
        <taxon>Metazoa</taxon>
        <taxon>Chordata</taxon>
        <taxon>Craniata</taxon>
        <taxon>Vertebrata</taxon>
        <taxon>Euteleostomi</taxon>
        <taxon>Actinopterygii</taxon>
        <taxon>Neopterygii</taxon>
        <taxon>Teleostei</taxon>
        <taxon>Neoteleostei</taxon>
        <taxon>Acanthomorphata</taxon>
        <taxon>Carangaria</taxon>
        <taxon>Carangiformes</taxon>
        <taxon>Echeneidae</taxon>
        <taxon>Echeneis</taxon>
    </lineage>
</organism>
<protein>
    <recommendedName>
        <fullName evidence="4">Mitochondrial fission regulator</fullName>
    </recommendedName>
</protein>
<gene>
    <name evidence="6" type="primary">mtfr2</name>
</gene>
<dbReference type="Pfam" id="PF05308">
    <property type="entry name" value="Mito_fiss_reg"/>
    <property type="match status" value="1"/>
</dbReference>
<feature type="compositionally biased region" description="Pro residues" evidence="5">
    <location>
        <begin position="199"/>
        <end position="216"/>
    </location>
</feature>
<comment type="function">
    <text evidence="4">Plays a role in mitochondrial aerobic respiration. Regulates mitochondrial organization and fission.</text>
</comment>
<dbReference type="PANTHER" id="PTHR14215">
    <property type="entry name" value="PROTEIN OF UNKNOWN FUNCTION DUF729"/>
    <property type="match status" value="1"/>
</dbReference>
<dbReference type="Proteomes" id="UP000472264">
    <property type="component" value="Chromosome 24"/>
</dbReference>
<comment type="subcellular location">
    <subcellularLocation>
        <location evidence="1 4">Mitochondrion</location>
    </subcellularLocation>
</comment>
<feature type="compositionally biased region" description="Basic residues" evidence="5">
    <location>
        <begin position="338"/>
        <end position="354"/>
    </location>
</feature>
<dbReference type="FunCoup" id="A0A665V8B8">
    <property type="interactions" value="485"/>
</dbReference>
<dbReference type="GeneID" id="115038003"/>
<reference evidence="6" key="2">
    <citation type="submission" date="2025-08" db="UniProtKB">
        <authorList>
            <consortium name="Ensembl"/>
        </authorList>
    </citation>
    <scope>IDENTIFICATION</scope>
</reference>
<feature type="compositionally biased region" description="Polar residues" evidence="5">
    <location>
        <begin position="243"/>
        <end position="252"/>
    </location>
</feature>
<feature type="region of interest" description="Disordered" evidence="5">
    <location>
        <begin position="170"/>
        <end position="220"/>
    </location>
</feature>
<accession>A0A665V8B8</accession>
<feature type="region of interest" description="Disordered" evidence="5">
    <location>
        <begin position="312"/>
        <end position="354"/>
    </location>
</feature>
<comment type="similarity">
    <text evidence="2 4">Belongs to the MTFR1 family.</text>
</comment>
<evidence type="ECO:0000256" key="2">
    <source>
        <dbReference type="ARBA" id="ARBA00005807"/>
    </source>
</evidence>
<evidence type="ECO:0000256" key="4">
    <source>
        <dbReference type="RuleBase" id="RU369053"/>
    </source>
</evidence>
<dbReference type="RefSeq" id="XP_029352669.1">
    <property type="nucleotide sequence ID" value="XM_029496809.1"/>
</dbReference>
<dbReference type="CTD" id="113115"/>
<dbReference type="AlphaFoldDB" id="A0A665V8B8"/>
<dbReference type="GO" id="GO:0005739">
    <property type="term" value="C:mitochondrion"/>
    <property type="evidence" value="ECO:0007669"/>
    <property type="project" value="UniProtKB-SubCell"/>
</dbReference>
<dbReference type="OMA" id="VCQKKEY"/>
<dbReference type="RefSeq" id="XP_029352670.1">
    <property type="nucleotide sequence ID" value="XM_029496810.1"/>
</dbReference>
<feature type="region of interest" description="Disordered" evidence="5">
    <location>
        <begin position="121"/>
        <end position="142"/>
    </location>
</feature>